<gene>
    <name evidence="1" type="ORF">H6A34_06060</name>
</gene>
<protein>
    <submittedName>
        <fullName evidence="1">Uncharacterized protein</fullName>
    </submittedName>
</protein>
<reference evidence="1" key="1">
    <citation type="submission" date="2020-08" db="EMBL/GenBank/DDBJ databases">
        <authorList>
            <person name="Cejkova D."/>
            <person name="Kubasova T."/>
            <person name="Jahodarova E."/>
            <person name="Rychlik I."/>
        </authorList>
    </citation>
    <scope>NUCLEOTIDE SEQUENCE</scope>
    <source>
        <strain evidence="1">An824</strain>
    </source>
</reference>
<dbReference type="Gene3D" id="2.60.120.260">
    <property type="entry name" value="Galactose-binding domain-like"/>
    <property type="match status" value="2"/>
</dbReference>
<dbReference type="AlphaFoldDB" id="A0A939B5I9"/>
<dbReference type="RefSeq" id="WP_205104161.1">
    <property type="nucleotide sequence ID" value="NZ_JACJJG010000022.1"/>
</dbReference>
<keyword evidence="2" id="KW-1185">Reference proteome</keyword>
<dbReference type="PROSITE" id="PS51257">
    <property type="entry name" value="PROKAR_LIPOPROTEIN"/>
    <property type="match status" value="1"/>
</dbReference>
<dbReference type="InterPro" id="IPR008979">
    <property type="entry name" value="Galactose-bd-like_sf"/>
</dbReference>
<dbReference type="Proteomes" id="UP000706891">
    <property type="component" value="Unassembled WGS sequence"/>
</dbReference>
<accession>A0A939B5I9</accession>
<name>A0A939B5I9_9BACT</name>
<dbReference type="EMBL" id="JACJJG010000022">
    <property type="protein sequence ID" value="MBM6673434.1"/>
    <property type="molecule type" value="Genomic_DNA"/>
</dbReference>
<evidence type="ECO:0000313" key="1">
    <source>
        <dbReference type="EMBL" id="MBM6673434.1"/>
    </source>
</evidence>
<reference evidence="1" key="2">
    <citation type="journal article" date="2021" name="Sci. Rep.">
        <title>The distribution of antibiotic resistance genes in chicken gut microbiota commensals.</title>
        <authorList>
            <person name="Juricova H."/>
            <person name="Matiasovicova J."/>
            <person name="Kubasova T."/>
            <person name="Cejkova D."/>
            <person name="Rychlik I."/>
        </authorList>
    </citation>
    <scope>NUCLEOTIDE SEQUENCE</scope>
    <source>
        <strain evidence="1">An824</strain>
    </source>
</reference>
<evidence type="ECO:0000313" key="2">
    <source>
        <dbReference type="Proteomes" id="UP000706891"/>
    </source>
</evidence>
<dbReference type="SUPFAM" id="SSF49785">
    <property type="entry name" value="Galactose-binding domain-like"/>
    <property type="match status" value="2"/>
</dbReference>
<proteinExistence type="predicted"/>
<organism evidence="1 2">
    <name type="scientific">Marseilla massiliensis</name>
    <dbReference type="NCBI Taxonomy" id="1841864"/>
    <lineage>
        <taxon>Bacteria</taxon>
        <taxon>Pseudomonadati</taxon>
        <taxon>Bacteroidota</taxon>
        <taxon>Bacteroidia</taxon>
        <taxon>Bacteroidales</taxon>
        <taxon>Prevotellaceae</taxon>
        <taxon>Marseilla</taxon>
    </lineage>
</organism>
<sequence>MKKLKYYIYGAIGAMALPLALSSCSPDDIDGLNENNLPLAEQTRVTVDVDQETNQVTFNMEGDGIYPIWYMTWESANPYSTVNGYTKIVNNAGDYVLNYRVGNRNGMSQGMGSVTFHIDNSLVNFDMYLTMLSGKTWRIASEEAGHLGCGESGTDGLGLYSAQPNEKEANGIYDDELTFSSDYTYTYSPGDDGLVFVNTGCTVMPGNPGDGNDFDTQAEPQTATFQLVGEGDDVYLVLPAGTLFPYISCDNQYNDPRFRIESITGSRLVLVYDDGTIAWHYILTSQEAGGGTFDGFDPDSEYNMFKNCTFTNSYYYAPGWTQIADPVMTQDGNSFTFSLPEATSETWQAQALFHTDMTTAATSNYDFSCKLMSTTDHGNVTVKLCDTNNSGVYYFEEKVSLKAYEEYVFYKSDMPGIDISQIDVVFDFGGNAANTDVTVSDIVLKDHANDDGRTPPAVEEDDTQYIYDAETNLWKTHVDDGDNYTASFYYAPGWTQIADPAFTGTGGTYTVALPSATTDQWQAQVMLTTDIPAEADTKYDFSCTLMSDKALPRATVKLTDSADDNNYLCLETPALSPYEEYVVKVPAATMTVGAASALKLVFDFGGNADNTNITINNIVLQKTVE</sequence>
<comment type="caution">
    <text evidence="1">The sequence shown here is derived from an EMBL/GenBank/DDBJ whole genome shotgun (WGS) entry which is preliminary data.</text>
</comment>